<proteinExistence type="predicted"/>
<keyword evidence="2" id="KW-1185">Reference proteome</keyword>
<dbReference type="EMBL" id="JAWWNJ010000139">
    <property type="protein sequence ID" value="KAK6984279.1"/>
    <property type="molecule type" value="Genomic_DNA"/>
</dbReference>
<gene>
    <name evidence="1" type="ORF">R3P38DRAFT_2576131</name>
</gene>
<comment type="caution">
    <text evidence="1">The sequence shown here is derived from an EMBL/GenBank/DDBJ whole genome shotgun (WGS) entry which is preliminary data.</text>
</comment>
<evidence type="ECO:0000313" key="1">
    <source>
        <dbReference type="EMBL" id="KAK6984279.1"/>
    </source>
</evidence>
<feature type="non-terminal residue" evidence="1">
    <location>
        <position position="1"/>
    </location>
</feature>
<sequence length="318" mass="36412">ATNLVDQTHEAVLERLNSADPDKDGITNMSLHAHQPGDKTLNNYIWIIRRLLATFLRESDYYTLPFQPPCQRSRTRLISALDEGSMDDQEDALHNFLLAVIWGTTWEATADERDCDPTLCFLGLYSLQTTGEFHGPDQTTGPIARICWALRLVMLRQIHILCDGGICTDQLAAFNEIAPFIKEHNINTFSSLQSLQHYASSIVMSTMPLPSIVFLDRVNWTSLYFKGQYFSLEKFQNILRGLEEEILNLWNDQIMLGYNIRVDYGDLVDNLKNQKPGYSFITLFRIPRTLSLRTKIPSLRRSSRIPIKQRSSFSAFLG</sequence>
<organism evidence="1 2">
    <name type="scientific">Favolaschia claudopus</name>
    <dbReference type="NCBI Taxonomy" id="2862362"/>
    <lineage>
        <taxon>Eukaryota</taxon>
        <taxon>Fungi</taxon>
        <taxon>Dikarya</taxon>
        <taxon>Basidiomycota</taxon>
        <taxon>Agaricomycotina</taxon>
        <taxon>Agaricomycetes</taxon>
        <taxon>Agaricomycetidae</taxon>
        <taxon>Agaricales</taxon>
        <taxon>Marasmiineae</taxon>
        <taxon>Mycenaceae</taxon>
        <taxon>Favolaschia</taxon>
    </lineage>
</organism>
<protein>
    <submittedName>
        <fullName evidence="1">Uncharacterized protein</fullName>
    </submittedName>
</protein>
<dbReference type="AlphaFoldDB" id="A0AAV9ZJ44"/>
<accession>A0AAV9ZJ44</accession>
<dbReference type="Proteomes" id="UP001362999">
    <property type="component" value="Unassembled WGS sequence"/>
</dbReference>
<name>A0AAV9ZJ44_9AGAR</name>
<evidence type="ECO:0000313" key="2">
    <source>
        <dbReference type="Proteomes" id="UP001362999"/>
    </source>
</evidence>
<reference evidence="1 2" key="1">
    <citation type="journal article" date="2024" name="J Genomics">
        <title>Draft genome sequencing and assembly of Favolaschia claudopus CIRM-BRFM 2984 isolated from oak limbs.</title>
        <authorList>
            <person name="Navarro D."/>
            <person name="Drula E."/>
            <person name="Chaduli D."/>
            <person name="Cazenave R."/>
            <person name="Ahrendt S."/>
            <person name="Wang J."/>
            <person name="Lipzen A."/>
            <person name="Daum C."/>
            <person name="Barry K."/>
            <person name="Grigoriev I.V."/>
            <person name="Favel A."/>
            <person name="Rosso M.N."/>
            <person name="Martin F."/>
        </authorList>
    </citation>
    <scope>NUCLEOTIDE SEQUENCE [LARGE SCALE GENOMIC DNA]</scope>
    <source>
        <strain evidence="1 2">CIRM-BRFM 2984</strain>
    </source>
</reference>